<dbReference type="Pfam" id="PF12796">
    <property type="entry name" value="Ank_2"/>
    <property type="match status" value="1"/>
</dbReference>
<dbReference type="InterPro" id="IPR002110">
    <property type="entry name" value="Ankyrin_rpt"/>
</dbReference>
<dbReference type="OMA" id="QLMAEDC"/>
<dbReference type="PANTHER" id="PTHR24121:SF21">
    <property type="entry name" value="ANKYRIN REPEAT FAMILY PROTEIN"/>
    <property type="match status" value="1"/>
</dbReference>
<dbReference type="AlphaFoldDB" id="A0A0E0FLQ0"/>
<reference evidence="1" key="1">
    <citation type="submission" date="2015-04" db="UniProtKB">
        <authorList>
            <consortium name="EnsemblPlants"/>
        </authorList>
    </citation>
    <scope>IDENTIFICATION</scope>
    <source>
        <strain evidence="1">SL10</strain>
    </source>
</reference>
<proteinExistence type="predicted"/>
<protein>
    <submittedName>
        <fullName evidence="1">Uncharacterized protein</fullName>
    </submittedName>
</protein>
<keyword evidence="2" id="KW-1185">Reference proteome</keyword>
<reference evidence="1" key="2">
    <citation type="submission" date="2018-04" db="EMBL/GenBank/DDBJ databases">
        <title>OnivRS2 (Oryza nivara Reference Sequence Version 2).</title>
        <authorList>
            <person name="Zhang J."/>
            <person name="Kudrna D."/>
            <person name="Lee S."/>
            <person name="Talag J."/>
            <person name="Rajasekar S."/>
            <person name="Welchert J."/>
            <person name="Hsing Y.-I."/>
            <person name="Wing R.A."/>
        </authorList>
    </citation>
    <scope>NUCLEOTIDE SEQUENCE [LARGE SCALE GENOMIC DNA]</scope>
</reference>
<name>A0A0E0FLQ0_ORYNI</name>
<dbReference type="HOGENOM" id="CLU_175236_0_0_1"/>
<dbReference type="PANTHER" id="PTHR24121">
    <property type="entry name" value="NO MECHANORECEPTOR POTENTIAL C, ISOFORM D-RELATED"/>
    <property type="match status" value="1"/>
</dbReference>
<sequence length="100" mass="10876">MVSLLIDLATTGERCQLLRATNASGETALHEVVRAGSKDIVVQLMAEDCELAGFPRDGGISPLYLAVLLDEIDIARSLYVMSHGNLSYSEPGRCNEDVFY</sequence>
<evidence type="ECO:0000313" key="1">
    <source>
        <dbReference type="EnsemblPlants" id="ONIVA01G18200.1"/>
    </source>
</evidence>
<dbReference type="Proteomes" id="UP000006591">
    <property type="component" value="Chromosome 1"/>
</dbReference>
<dbReference type="InterPro" id="IPR036770">
    <property type="entry name" value="Ankyrin_rpt-contain_sf"/>
</dbReference>
<evidence type="ECO:0000313" key="2">
    <source>
        <dbReference type="Proteomes" id="UP000006591"/>
    </source>
</evidence>
<dbReference type="Gene3D" id="1.25.40.20">
    <property type="entry name" value="Ankyrin repeat-containing domain"/>
    <property type="match status" value="1"/>
</dbReference>
<dbReference type="Gramene" id="ONIVA01G18200.1">
    <property type="protein sequence ID" value="ONIVA01G18200.1"/>
    <property type="gene ID" value="ONIVA01G18200"/>
</dbReference>
<accession>A0A0E0FLQ0</accession>
<dbReference type="EnsemblPlants" id="ONIVA01G18200.1">
    <property type="protein sequence ID" value="ONIVA01G18200.1"/>
    <property type="gene ID" value="ONIVA01G18200"/>
</dbReference>
<organism evidence="1">
    <name type="scientific">Oryza nivara</name>
    <name type="common">Indian wild rice</name>
    <name type="synonym">Oryza sativa f. spontanea</name>
    <dbReference type="NCBI Taxonomy" id="4536"/>
    <lineage>
        <taxon>Eukaryota</taxon>
        <taxon>Viridiplantae</taxon>
        <taxon>Streptophyta</taxon>
        <taxon>Embryophyta</taxon>
        <taxon>Tracheophyta</taxon>
        <taxon>Spermatophyta</taxon>
        <taxon>Magnoliopsida</taxon>
        <taxon>Liliopsida</taxon>
        <taxon>Poales</taxon>
        <taxon>Poaceae</taxon>
        <taxon>BOP clade</taxon>
        <taxon>Oryzoideae</taxon>
        <taxon>Oryzeae</taxon>
        <taxon>Oryzinae</taxon>
        <taxon>Oryza</taxon>
    </lineage>
</organism>
<dbReference type="SUPFAM" id="SSF48403">
    <property type="entry name" value="Ankyrin repeat"/>
    <property type="match status" value="1"/>
</dbReference>